<protein>
    <submittedName>
        <fullName evidence="6">CDGSH iron-sulfur domain-containing protein</fullName>
    </submittedName>
</protein>
<feature type="domain" description="Iron-binding zinc finger CDGSH type" evidence="5">
    <location>
        <begin position="9"/>
        <end position="46"/>
    </location>
</feature>
<dbReference type="Gene3D" id="3.40.5.90">
    <property type="entry name" value="CDGSH iron-sulfur domain, mitoNEET-type"/>
    <property type="match status" value="2"/>
</dbReference>
<evidence type="ECO:0000313" key="6">
    <source>
        <dbReference type="EMBL" id="QIZ21254.1"/>
    </source>
</evidence>
<dbReference type="GO" id="GO:0005737">
    <property type="term" value="C:cytoplasm"/>
    <property type="evidence" value="ECO:0007669"/>
    <property type="project" value="UniProtKB-ARBA"/>
</dbReference>
<keyword evidence="4" id="KW-0411">Iron-sulfur</keyword>
<dbReference type="GO" id="GO:0051537">
    <property type="term" value="F:2 iron, 2 sulfur cluster binding"/>
    <property type="evidence" value="ECO:0007669"/>
    <property type="project" value="UniProtKB-KW"/>
</dbReference>
<keyword evidence="7" id="KW-1185">Reference proteome</keyword>
<accession>A0A6H1Q348</accession>
<dbReference type="Proteomes" id="UP000501094">
    <property type="component" value="Chromosome"/>
</dbReference>
<gene>
    <name evidence="6" type="ORF">E5R92_05595</name>
</gene>
<organism evidence="6 7">
    <name type="scientific">Candidatus Pelagibacter giovannonii</name>
    <dbReference type="NCBI Taxonomy" id="2563896"/>
    <lineage>
        <taxon>Bacteria</taxon>
        <taxon>Pseudomonadati</taxon>
        <taxon>Pseudomonadota</taxon>
        <taxon>Alphaproteobacteria</taxon>
        <taxon>Candidatus Pelagibacterales</taxon>
        <taxon>Candidatus Pelagibacteraceae</taxon>
        <taxon>Candidatus Pelagibacter</taxon>
    </lineage>
</organism>
<dbReference type="KEGG" id="peg:E5R92_05595"/>
<evidence type="ECO:0000256" key="3">
    <source>
        <dbReference type="ARBA" id="ARBA00023004"/>
    </source>
</evidence>
<keyword evidence="3" id="KW-0408">Iron</keyword>
<dbReference type="Pfam" id="PF09360">
    <property type="entry name" value="zf-CDGSH"/>
    <property type="match status" value="2"/>
</dbReference>
<dbReference type="PANTHER" id="PTHR46491:SF3">
    <property type="entry name" value="CDGSH IRON-SULFUR DOMAIN-CONTAINING PROTEIN 3, MITOCHONDRIAL"/>
    <property type="match status" value="1"/>
</dbReference>
<dbReference type="PANTHER" id="PTHR46491">
    <property type="entry name" value="CDGSH IRON SULFUR DOMAIN PROTEIN HOMOLOG"/>
    <property type="match status" value="1"/>
</dbReference>
<dbReference type="SMART" id="SM00704">
    <property type="entry name" value="ZnF_CDGSH"/>
    <property type="match status" value="2"/>
</dbReference>
<evidence type="ECO:0000259" key="5">
    <source>
        <dbReference type="SMART" id="SM00704"/>
    </source>
</evidence>
<dbReference type="InterPro" id="IPR042216">
    <property type="entry name" value="MitoNEET_CISD"/>
</dbReference>
<dbReference type="InterPro" id="IPR018967">
    <property type="entry name" value="FeS-contain_CDGSH-typ"/>
</dbReference>
<keyword evidence="1" id="KW-0001">2Fe-2S</keyword>
<proteinExistence type="predicted"/>
<evidence type="ECO:0000256" key="2">
    <source>
        <dbReference type="ARBA" id="ARBA00022723"/>
    </source>
</evidence>
<dbReference type="EMBL" id="CP038852">
    <property type="protein sequence ID" value="QIZ21254.1"/>
    <property type="molecule type" value="Genomic_DNA"/>
</dbReference>
<dbReference type="AlphaFoldDB" id="A0A6H1Q348"/>
<evidence type="ECO:0000256" key="1">
    <source>
        <dbReference type="ARBA" id="ARBA00022714"/>
    </source>
</evidence>
<evidence type="ECO:0000313" key="7">
    <source>
        <dbReference type="Proteomes" id="UP000501094"/>
    </source>
</evidence>
<dbReference type="InterPro" id="IPR052950">
    <property type="entry name" value="CISD"/>
</dbReference>
<keyword evidence="2" id="KW-0479">Metal-binding</keyword>
<reference evidence="6 7" key="1">
    <citation type="journal article" date="2020" name="Nat. Microbiol.">
        <title>Lysogenic host-virus interactions in SAR11 marine bacteria.</title>
        <authorList>
            <person name="Morris R.M."/>
            <person name="Cain K.R."/>
            <person name="Hvorecny K.L."/>
            <person name="Kollman J.M."/>
        </authorList>
    </citation>
    <scope>NUCLEOTIDE SEQUENCE [LARGE SCALE GENOMIC DNA]</scope>
    <source>
        <strain evidence="6 7">NP1</strain>
    </source>
</reference>
<evidence type="ECO:0000256" key="4">
    <source>
        <dbReference type="ARBA" id="ARBA00023014"/>
    </source>
</evidence>
<dbReference type="RefSeq" id="WP_168607113.1">
    <property type="nucleotide sequence ID" value="NZ_CP038852.1"/>
</dbReference>
<feature type="domain" description="Iron-binding zinc finger CDGSH type" evidence="5">
    <location>
        <begin position="47"/>
        <end position="79"/>
    </location>
</feature>
<sequence>MIKGQNAGNGPIAVDVEKDKSYYWCSCGKSSKQPFCDGSHKGSEFTPLAYKAEETKKVFFCACKQTNNQPLCDGSHNKK</sequence>
<dbReference type="GO" id="GO:0046872">
    <property type="term" value="F:metal ion binding"/>
    <property type="evidence" value="ECO:0007669"/>
    <property type="project" value="UniProtKB-KW"/>
</dbReference>
<name>A0A6H1Q348_9PROT</name>